<dbReference type="GO" id="GO:0007018">
    <property type="term" value="P:microtubule-based movement"/>
    <property type="evidence" value="ECO:0007669"/>
    <property type="project" value="InterPro"/>
</dbReference>
<dbReference type="EMBL" id="GBYX01476661">
    <property type="protein sequence ID" value="JAO05016.1"/>
    <property type="molecule type" value="Transcribed_RNA"/>
</dbReference>
<protein>
    <submittedName>
        <fullName evidence="3">DYH1</fullName>
    </submittedName>
</protein>
<dbReference type="GO" id="GO:0045505">
    <property type="term" value="F:dynein intermediate chain binding"/>
    <property type="evidence" value="ECO:0007669"/>
    <property type="project" value="InterPro"/>
</dbReference>
<name>A0A0S7EMM7_9TELE</name>
<dbReference type="Pfam" id="PF12780">
    <property type="entry name" value="AAA_8"/>
    <property type="match status" value="1"/>
</dbReference>
<dbReference type="InterPro" id="IPR026983">
    <property type="entry name" value="DHC"/>
</dbReference>
<dbReference type="AlphaFoldDB" id="A0A0S7EMM7"/>
<feature type="domain" description="Dynein heavy chain AAA module D4" evidence="2">
    <location>
        <begin position="62"/>
        <end position="106"/>
    </location>
</feature>
<evidence type="ECO:0000313" key="3">
    <source>
        <dbReference type="EMBL" id="JAO05016.1"/>
    </source>
</evidence>
<comment type="similarity">
    <text evidence="1">Belongs to the dynein heavy chain family.</text>
</comment>
<evidence type="ECO:0000259" key="2">
    <source>
        <dbReference type="Pfam" id="PF12780"/>
    </source>
</evidence>
<dbReference type="GO" id="GO:0030286">
    <property type="term" value="C:dynein complex"/>
    <property type="evidence" value="ECO:0007669"/>
    <property type="project" value="InterPro"/>
</dbReference>
<dbReference type="PANTHER" id="PTHR46961">
    <property type="entry name" value="DYNEIN HEAVY CHAIN 1, AXONEMAL-LIKE PROTEIN"/>
    <property type="match status" value="1"/>
</dbReference>
<accession>A0A0S7EMM7</accession>
<proteinExistence type="inferred from homology"/>
<reference evidence="3" key="1">
    <citation type="submission" date="2014-12" db="EMBL/GenBank/DDBJ databases">
        <title>Parallel Evolution in Life History Adaptation Evident in the Tissue-Specific Poeciliopsis prolifica transcriptome.</title>
        <authorList>
            <person name="Jue N.K."/>
            <person name="Foley R.J."/>
            <person name="Obergfell C."/>
            <person name="Reznick D.N."/>
            <person name="O'Neill R.J."/>
            <person name="O'Neill M.J."/>
        </authorList>
    </citation>
    <scope>NUCLEOTIDE SEQUENCE</scope>
</reference>
<dbReference type="Gene3D" id="3.40.50.300">
    <property type="entry name" value="P-loop containing nucleotide triphosphate hydrolases"/>
    <property type="match status" value="1"/>
</dbReference>
<gene>
    <name evidence="3" type="primary">DYH1</name>
</gene>
<evidence type="ECO:0000256" key="1">
    <source>
        <dbReference type="ARBA" id="ARBA00008887"/>
    </source>
</evidence>
<dbReference type="InterPro" id="IPR024317">
    <property type="entry name" value="Dynein_heavy_chain_D4_dom"/>
</dbReference>
<dbReference type="Gene3D" id="1.20.920.30">
    <property type="match status" value="1"/>
</dbReference>
<dbReference type="InterPro" id="IPR027417">
    <property type="entry name" value="P-loop_NTPase"/>
</dbReference>
<dbReference type="GO" id="GO:0051959">
    <property type="term" value="F:dynein light intermediate chain binding"/>
    <property type="evidence" value="ECO:0007669"/>
    <property type="project" value="InterPro"/>
</dbReference>
<feature type="non-terminal residue" evidence="3">
    <location>
        <position position="1"/>
    </location>
</feature>
<organism evidence="3">
    <name type="scientific">Poeciliopsis prolifica</name>
    <name type="common">blackstripe livebearer</name>
    <dbReference type="NCBI Taxonomy" id="188132"/>
    <lineage>
        <taxon>Eukaryota</taxon>
        <taxon>Metazoa</taxon>
        <taxon>Chordata</taxon>
        <taxon>Craniata</taxon>
        <taxon>Vertebrata</taxon>
        <taxon>Euteleostomi</taxon>
        <taxon>Actinopterygii</taxon>
        <taxon>Neopterygii</taxon>
        <taxon>Teleostei</taxon>
        <taxon>Neoteleostei</taxon>
        <taxon>Acanthomorphata</taxon>
        <taxon>Ovalentaria</taxon>
        <taxon>Atherinomorphae</taxon>
        <taxon>Cyprinodontiformes</taxon>
        <taxon>Poeciliidae</taxon>
        <taxon>Poeciliinae</taxon>
        <taxon>Poeciliopsis</taxon>
    </lineage>
</organism>
<dbReference type="PANTHER" id="PTHR46961:SF5">
    <property type="entry name" value="DYNEIN AXONEMAL HEAVY CHAIN 1"/>
    <property type="match status" value="1"/>
</dbReference>
<sequence>PFGLGYILGMHPCAVYIMDFSTVNEILSDIQQIMLCFLAKLKKVMEQYVGSFNQSSTNKEPLGLFMDGIEHVCRLNRILRQSLGHALLLGGYCGGRKTIAKLASYM</sequence>